<sequence length="301" mass="32659">MNTIEPGLAAVLDAYRVCEFTTLAKDGTPLTWPAAPLRRPDGTLLVTTSIAFPQKAFNVRRDGRVAMLFSDPTGSGLDSPPQILVRGTAACPDEIVSSPEGLEPYWRMLFHRRPGNRAHLRPPMTWLMDWYYLRLLISVTPTEVITLPAMNLTSAPATVESEAPGAAELARTPTAVLGACDADGTPVLARTHAVPTSGGFTVEIPEGVTVAAGPASLLVHRHDENLAGLMNALIRGTLTANTAGSWLLTPERVVEPMPGNTPREQVAVLRARRRAARAYLARRGLRRPRVRWDLLRELAVS</sequence>
<evidence type="ECO:0000313" key="2">
    <source>
        <dbReference type="Proteomes" id="UP001197247"/>
    </source>
</evidence>
<dbReference type="SUPFAM" id="SSF50475">
    <property type="entry name" value="FMN-binding split barrel"/>
    <property type="match status" value="1"/>
</dbReference>
<reference evidence="1 2" key="1">
    <citation type="submission" date="2021-05" db="EMBL/GenBank/DDBJ databases">
        <title>Kineosporia and Streptomyces sp. nov. two new marine actinobacteria isolated from Coral.</title>
        <authorList>
            <person name="Buangrab K."/>
            <person name="Sutthacheep M."/>
            <person name="Yeemin T."/>
            <person name="Harunari E."/>
            <person name="Igarashi Y."/>
            <person name="Kanchanasin P."/>
            <person name="Tanasupawat S."/>
            <person name="Phongsopitanun W."/>
        </authorList>
    </citation>
    <scope>NUCLEOTIDE SEQUENCE [LARGE SCALE GENOMIC DNA]</scope>
    <source>
        <strain evidence="1 2">J2-2</strain>
    </source>
</reference>
<dbReference type="EMBL" id="JAHBAY010000010">
    <property type="protein sequence ID" value="MBT0772049.1"/>
    <property type="molecule type" value="Genomic_DNA"/>
</dbReference>
<dbReference type="RefSeq" id="WP_214158406.1">
    <property type="nucleotide sequence ID" value="NZ_JAHBAY010000010.1"/>
</dbReference>
<gene>
    <name evidence="1" type="ORF">KIH74_24110</name>
</gene>
<keyword evidence="2" id="KW-1185">Reference proteome</keyword>
<dbReference type="InterPro" id="IPR012349">
    <property type="entry name" value="Split_barrel_FMN-bd"/>
</dbReference>
<evidence type="ECO:0000313" key="1">
    <source>
        <dbReference type="EMBL" id="MBT0772049.1"/>
    </source>
</evidence>
<proteinExistence type="predicted"/>
<evidence type="ECO:0008006" key="3">
    <source>
        <dbReference type="Google" id="ProtNLM"/>
    </source>
</evidence>
<dbReference type="Gene3D" id="2.30.110.10">
    <property type="entry name" value="Electron Transport, Fmn-binding Protein, Chain A"/>
    <property type="match status" value="1"/>
</dbReference>
<protein>
    <recommendedName>
        <fullName evidence="3">Pyridoxamine 5'-phosphate oxidase</fullName>
    </recommendedName>
</protein>
<dbReference type="Proteomes" id="UP001197247">
    <property type="component" value="Unassembled WGS sequence"/>
</dbReference>
<organism evidence="1 2">
    <name type="scientific">Kineosporia corallincola</name>
    <dbReference type="NCBI Taxonomy" id="2835133"/>
    <lineage>
        <taxon>Bacteria</taxon>
        <taxon>Bacillati</taxon>
        <taxon>Actinomycetota</taxon>
        <taxon>Actinomycetes</taxon>
        <taxon>Kineosporiales</taxon>
        <taxon>Kineosporiaceae</taxon>
        <taxon>Kineosporia</taxon>
    </lineage>
</organism>
<accession>A0ABS5TNU3</accession>
<comment type="caution">
    <text evidence="1">The sequence shown here is derived from an EMBL/GenBank/DDBJ whole genome shotgun (WGS) entry which is preliminary data.</text>
</comment>
<name>A0ABS5TNU3_9ACTN</name>